<organism evidence="6 7">
    <name type="scientific">Cadophora malorum</name>
    <dbReference type="NCBI Taxonomy" id="108018"/>
    <lineage>
        <taxon>Eukaryota</taxon>
        <taxon>Fungi</taxon>
        <taxon>Dikarya</taxon>
        <taxon>Ascomycota</taxon>
        <taxon>Pezizomycotina</taxon>
        <taxon>Leotiomycetes</taxon>
        <taxon>Helotiales</taxon>
        <taxon>Ploettnerulaceae</taxon>
        <taxon>Cadophora</taxon>
    </lineage>
</organism>
<dbReference type="PROSITE" id="PS51782">
    <property type="entry name" value="LYSM"/>
    <property type="match status" value="2"/>
</dbReference>
<keyword evidence="7" id="KW-1185">Reference proteome</keyword>
<evidence type="ECO:0000256" key="1">
    <source>
        <dbReference type="ARBA" id="ARBA00022669"/>
    </source>
</evidence>
<feature type="region of interest" description="Disordered" evidence="4">
    <location>
        <begin position="286"/>
        <end position="313"/>
    </location>
</feature>
<reference evidence="6" key="1">
    <citation type="submission" date="2021-02" db="EMBL/GenBank/DDBJ databases">
        <title>Genome sequence Cadophora malorum strain M34.</title>
        <authorList>
            <person name="Stefanovic E."/>
            <person name="Vu D."/>
            <person name="Scully C."/>
            <person name="Dijksterhuis J."/>
            <person name="Roader J."/>
            <person name="Houbraken J."/>
        </authorList>
    </citation>
    <scope>NUCLEOTIDE SEQUENCE</scope>
    <source>
        <strain evidence="6">M34</strain>
    </source>
</reference>
<dbReference type="InterPro" id="IPR036779">
    <property type="entry name" value="LysM_dom_sf"/>
</dbReference>
<evidence type="ECO:0000259" key="5">
    <source>
        <dbReference type="PROSITE" id="PS51782"/>
    </source>
</evidence>
<keyword evidence="3" id="KW-0843">Virulence</keyword>
<proteinExistence type="predicted"/>
<evidence type="ECO:0000256" key="4">
    <source>
        <dbReference type="SAM" id="MobiDB-lite"/>
    </source>
</evidence>
<name>A0A8H8BS05_9HELO</name>
<dbReference type="Gene3D" id="3.10.350.10">
    <property type="entry name" value="LysM domain"/>
    <property type="match status" value="3"/>
</dbReference>
<keyword evidence="1" id="KW-0147">Chitin-binding</keyword>
<evidence type="ECO:0000256" key="2">
    <source>
        <dbReference type="ARBA" id="ARBA00022729"/>
    </source>
</evidence>
<feature type="domain" description="LysM" evidence="5">
    <location>
        <begin position="235"/>
        <end position="282"/>
    </location>
</feature>
<accession>A0A8H8BS05</accession>
<protein>
    <recommendedName>
        <fullName evidence="5">LysM domain-containing protein</fullName>
    </recommendedName>
</protein>
<dbReference type="InterPro" id="IPR052210">
    <property type="entry name" value="LysM1-like"/>
</dbReference>
<evidence type="ECO:0000256" key="3">
    <source>
        <dbReference type="ARBA" id="ARBA00023026"/>
    </source>
</evidence>
<feature type="domain" description="LysM" evidence="5">
    <location>
        <begin position="322"/>
        <end position="369"/>
    </location>
</feature>
<evidence type="ECO:0000313" key="6">
    <source>
        <dbReference type="EMBL" id="KAG4422094.1"/>
    </source>
</evidence>
<dbReference type="CDD" id="cd00118">
    <property type="entry name" value="LysM"/>
    <property type="match status" value="2"/>
</dbReference>
<gene>
    <name evidence="6" type="ORF">IFR04_004721</name>
</gene>
<dbReference type="InterPro" id="IPR018392">
    <property type="entry name" value="LysM"/>
</dbReference>
<dbReference type="PANTHER" id="PTHR34997:SF2">
    <property type="entry name" value="LYSM DOMAIN-CONTAINING PROTEIN-RELATED"/>
    <property type="match status" value="1"/>
</dbReference>
<evidence type="ECO:0000313" key="7">
    <source>
        <dbReference type="Proteomes" id="UP000664132"/>
    </source>
</evidence>
<dbReference type="PANTHER" id="PTHR34997">
    <property type="entry name" value="AM15"/>
    <property type="match status" value="1"/>
</dbReference>
<sequence length="436" mass="45652">MPNRCAEIFYSTRRLSVDYISTYPGYGGTTLTSIQPDSTSSVAYTPFSIIFVSPTGTPIPLANGARQDCVSYTYLRNSSVLDYADPTYDHDCTSSVSQSYCVALGYATSFVTATTAPAPRALGEVTDCAAWYQATTDYTCDDILGDTGMTIAEFFTMNPTVKSDCTGLNVGTYYCYESPSVNNNGDGTSTGPIATVSATTTGSGTPTSTSAGVTGTNGVVTQTPTQTGMVGNCNKFYFVTTADTGCYDLAAAEGISLDNFYSWNPAVGTDCSHFITGVYVCVGTGSSSPSTTTSKPVTTTSAGNRVLTPTPTQTGMTSSCNKFHFVTTSDTGCHDLAAASGISLDDFYAWNPAVGTDCAHFITGVYVCIGAISSSTTNTKPTTTSSGSGLATPTPHQPNMVANCKKFDETAASNDYCYVGSDCGFIYPSYWYCVGI</sequence>
<dbReference type="GO" id="GO:0008061">
    <property type="term" value="F:chitin binding"/>
    <property type="evidence" value="ECO:0007669"/>
    <property type="project" value="UniProtKB-KW"/>
</dbReference>
<dbReference type="AlphaFoldDB" id="A0A8H8BS05"/>
<dbReference type="Proteomes" id="UP000664132">
    <property type="component" value="Unassembled WGS sequence"/>
</dbReference>
<keyword evidence="2" id="KW-0732">Signal</keyword>
<comment type="caution">
    <text evidence="6">The sequence shown here is derived from an EMBL/GenBank/DDBJ whole genome shotgun (WGS) entry which is preliminary data.</text>
</comment>
<dbReference type="OrthoDB" id="5985073at2759"/>
<dbReference type="EMBL" id="JAFJYH010000054">
    <property type="protein sequence ID" value="KAG4422094.1"/>
    <property type="molecule type" value="Genomic_DNA"/>
</dbReference>
<feature type="compositionally biased region" description="Low complexity" evidence="4">
    <location>
        <begin position="286"/>
        <end position="301"/>
    </location>
</feature>